<dbReference type="RefSeq" id="WP_076979525.1">
    <property type="nucleotide sequence ID" value="NZ_CP019124.1"/>
</dbReference>
<evidence type="ECO:0000313" key="1">
    <source>
        <dbReference type="EMBL" id="APX89502.1"/>
    </source>
</evidence>
<accession>A0A1U7DHP1</accession>
<dbReference type="AlphaFoldDB" id="A0A1U7DHP1"/>
<dbReference type="STRING" id="1267768.BV394_07055"/>
<dbReference type="Proteomes" id="UP000187266">
    <property type="component" value="Chromosome"/>
</dbReference>
<gene>
    <name evidence="1" type="ORF">BV394_07055</name>
</gene>
<organism evidence="1 2">
    <name type="scientific">Brevirhabdus pacifica</name>
    <dbReference type="NCBI Taxonomy" id="1267768"/>
    <lineage>
        <taxon>Bacteria</taxon>
        <taxon>Pseudomonadati</taxon>
        <taxon>Pseudomonadota</taxon>
        <taxon>Alphaproteobacteria</taxon>
        <taxon>Rhodobacterales</taxon>
        <taxon>Paracoccaceae</taxon>
        <taxon>Brevirhabdus</taxon>
    </lineage>
</organism>
<protein>
    <submittedName>
        <fullName evidence="1">Uncharacterized protein</fullName>
    </submittedName>
</protein>
<name>A0A1U7DHP1_9RHOB</name>
<keyword evidence="2" id="KW-1185">Reference proteome</keyword>
<evidence type="ECO:0000313" key="2">
    <source>
        <dbReference type="Proteomes" id="UP000187266"/>
    </source>
</evidence>
<accession>A0A2M9DDJ1</accession>
<sequence>MGVHNTGLVLGTLLMVFVLLCGPGTLLPAPPGRTGLAALGGQGDPVADPLPPGAVMMMTPASGCEPGTGGAGEVLVDLANAGGGTAAPLATLEDRDLAASALSVLRQVKGAGPRDLPAAMSEGVAGLNALRLVGVDLNDSSAPLHLVLQSLAGGTLWEVRPAPGVRIARITVVGATPSGLLDPAPGIPVRFLLAGTEECLPPLPWINADGRPLPVYVRWFEDFARRADGRVVAPRPAPDAAIPVTGGRPVLLSRSDHVLAAAPAALPRAARDLRTDLLTRAAGGDLAAIWPAPVGSDP</sequence>
<proteinExistence type="predicted"/>
<reference evidence="1 2" key="1">
    <citation type="submission" date="2017-01" db="EMBL/GenBank/DDBJ databases">
        <title>Genomic analysis of Xuhuaishuia manganoxidans DY6-4.</title>
        <authorList>
            <person name="Wang X."/>
        </authorList>
    </citation>
    <scope>NUCLEOTIDE SEQUENCE [LARGE SCALE GENOMIC DNA]</scope>
    <source>
        <strain evidence="1 2">DY6-4</strain>
    </source>
</reference>
<dbReference type="EMBL" id="CP019124">
    <property type="protein sequence ID" value="APX89502.1"/>
    <property type="molecule type" value="Genomic_DNA"/>
</dbReference>